<feature type="domain" description="Amidase" evidence="3">
    <location>
        <begin position="55"/>
        <end position="488"/>
    </location>
</feature>
<evidence type="ECO:0000313" key="5">
    <source>
        <dbReference type="Proteomes" id="UP000245712"/>
    </source>
</evidence>
<dbReference type="InterPro" id="IPR023631">
    <property type="entry name" value="Amidase_dom"/>
</dbReference>
<protein>
    <submittedName>
        <fullName evidence="4">Amidase</fullName>
    </submittedName>
</protein>
<dbReference type="InterPro" id="IPR000120">
    <property type="entry name" value="Amidase"/>
</dbReference>
<feature type="signal peptide" evidence="2">
    <location>
        <begin position="1"/>
        <end position="25"/>
    </location>
</feature>
<name>A0ABX5KLJ1_9BURK</name>
<comment type="caution">
    <text evidence="4">The sequence shown here is derived from an EMBL/GenBank/DDBJ whole genome shotgun (WGS) entry which is preliminary data.</text>
</comment>
<dbReference type="PANTHER" id="PTHR11895">
    <property type="entry name" value="TRANSAMIDASE"/>
    <property type="match status" value="1"/>
</dbReference>
<organism evidence="4 5">
    <name type="scientific">Paraburkholderia unamae</name>
    <dbReference type="NCBI Taxonomy" id="219649"/>
    <lineage>
        <taxon>Bacteria</taxon>
        <taxon>Pseudomonadati</taxon>
        <taxon>Pseudomonadota</taxon>
        <taxon>Betaproteobacteria</taxon>
        <taxon>Burkholderiales</taxon>
        <taxon>Burkholderiaceae</taxon>
        <taxon>Paraburkholderia</taxon>
    </lineage>
</organism>
<dbReference type="Gene3D" id="3.90.1300.10">
    <property type="entry name" value="Amidase signature (AS) domain"/>
    <property type="match status" value="1"/>
</dbReference>
<reference evidence="4 5" key="1">
    <citation type="submission" date="2018-05" db="EMBL/GenBank/DDBJ databases">
        <title>Genomic Encyclopedia of Type Strains, Phase IV (KMG-V): Genome sequencing to study the core and pangenomes of soil and plant-associated prokaryotes.</title>
        <authorList>
            <person name="Whitman W."/>
        </authorList>
    </citation>
    <scope>NUCLEOTIDE SEQUENCE [LARGE SCALE GENOMIC DNA]</scope>
    <source>
        <strain evidence="4 5">SCZa-39</strain>
    </source>
</reference>
<dbReference type="SUPFAM" id="SSF75304">
    <property type="entry name" value="Amidase signature (AS) enzymes"/>
    <property type="match status" value="1"/>
</dbReference>
<proteinExistence type="inferred from homology"/>
<feature type="chain" id="PRO_5047309231" evidence="2">
    <location>
        <begin position="26"/>
        <end position="514"/>
    </location>
</feature>
<dbReference type="Proteomes" id="UP000245712">
    <property type="component" value="Unassembled WGS sequence"/>
</dbReference>
<sequence>MQARPAPHRYRLTIAMSATPSLAPAASLTQADYLSLDATAMAAAVRGGELAPADLLGAAIARCNAVDPFVQAVNLRHDAFALQSLAQARDAAPAGALSGPFAGVPMLLKDLNTALAGTVTTNGCRFFAGSDPASYTSTLAQRYLDAGMLIFGKTTTPEFGLATTTESALWGATRNPWNLARSAGGSSGGAAAAVATGIVPAAHATDGGGSIRIPAAWCGVFGLKPTRYRTPQGPAAFEGWFGASCAHVVSRSVRDSAGLLDASHGHEHGSPYWLPAPPTPYAQCCERDPQPLRIGLVTASLTGVPLDAEIQRVLDETARRLESLGHAIEPVTLPVDAQHLFTAHGTASGAALVTALRERETALGREATEADLEAITLHIYARNRLATSEALFRARRAFEQISLAMETLMQRYDVLLSPVTAGQTPHIGELVLSQPFESYAAKMMNSAAFTVVANVSGQPSMSVPSGFAADGMPVGMMFTAGLCREDLLFSLAGQLERAWPWALPTLDFATAGRA</sequence>
<comment type="similarity">
    <text evidence="1">Belongs to the amidase family.</text>
</comment>
<evidence type="ECO:0000259" key="3">
    <source>
        <dbReference type="Pfam" id="PF01425"/>
    </source>
</evidence>
<dbReference type="PANTHER" id="PTHR11895:SF7">
    <property type="entry name" value="GLUTAMYL-TRNA(GLN) AMIDOTRANSFERASE SUBUNIT A, MITOCHONDRIAL"/>
    <property type="match status" value="1"/>
</dbReference>
<keyword evidence="5" id="KW-1185">Reference proteome</keyword>
<evidence type="ECO:0000256" key="2">
    <source>
        <dbReference type="SAM" id="SignalP"/>
    </source>
</evidence>
<evidence type="ECO:0000313" key="4">
    <source>
        <dbReference type="EMBL" id="PVX81705.1"/>
    </source>
</evidence>
<accession>A0ABX5KLJ1</accession>
<evidence type="ECO:0000256" key="1">
    <source>
        <dbReference type="ARBA" id="ARBA00009199"/>
    </source>
</evidence>
<dbReference type="Pfam" id="PF01425">
    <property type="entry name" value="Amidase"/>
    <property type="match status" value="1"/>
</dbReference>
<dbReference type="InterPro" id="IPR036928">
    <property type="entry name" value="AS_sf"/>
</dbReference>
<dbReference type="InterPro" id="IPR020556">
    <property type="entry name" value="Amidase_CS"/>
</dbReference>
<keyword evidence="2" id="KW-0732">Signal</keyword>
<gene>
    <name evidence="4" type="ORF">C7402_110109</name>
</gene>
<dbReference type="PROSITE" id="PS00571">
    <property type="entry name" value="AMIDASES"/>
    <property type="match status" value="1"/>
</dbReference>
<dbReference type="EMBL" id="QEOB01000010">
    <property type="protein sequence ID" value="PVX81705.1"/>
    <property type="molecule type" value="Genomic_DNA"/>
</dbReference>